<evidence type="ECO:0000313" key="3">
    <source>
        <dbReference type="EMBL" id="CEK55910.1"/>
    </source>
</evidence>
<feature type="non-terminal residue" evidence="3">
    <location>
        <position position="119"/>
    </location>
</feature>
<feature type="region of interest" description="Disordered" evidence="2">
    <location>
        <begin position="90"/>
        <end position="119"/>
    </location>
</feature>
<gene>
    <name evidence="3" type="primary">ORF26343</name>
</gene>
<reference evidence="3" key="1">
    <citation type="submission" date="2014-12" db="EMBL/GenBank/DDBJ databases">
        <title>Insight into the proteome of Arion vulgaris.</title>
        <authorList>
            <person name="Aradska J."/>
            <person name="Bulat T."/>
            <person name="Smidak R."/>
            <person name="Sarate P."/>
            <person name="Gangsoo J."/>
            <person name="Sialana F."/>
            <person name="Bilban M."/>
            <person name="Lubec G."/>
        </authorList>
    </citation>
    <scope>NUCLEOTIDE SEQUENCE</scope>
    <source>
        <tissue evidence="3">Skin</tissue>
    </source>
</reference>
<feature type="compositionally biased region" description="Low complexity" evidence="2">
    <location>
        <begin position="100"/>
        <end position="119"/>
    </location>
</feature>
<evidence type="ECO:0000256" key="2">
    <source>
        <dbReference type="SAM" id="MobiDB-lite"/>
    </source>
</evidence>
<feature type="coiled-coil region" evidence="1">
    <location>
        <begin position="58"/>
        <end position="85"/>
    </location>
</feature>
<organism evidence="3">
    <name type="scientific">Arion vulgaris</name>
    <dbReference type="NCBI Taxonomy" id="1028688"/>
    <lineage>
        <taxon>Eukaryota</taxon>
        <taxon>Metazoa</taxon>
        <taxon>Spiralia</taxon>
        <taxon>Lophotrochozoa</taxon>
        <taxon>Mollusca</taxon>
        <taxon>Gastropoda</taxon>
        <taxon>Heterobranchia</taxon>
        <taxon>Euthyneura</taxon>
        <taxon>Panpulmonata</taxon>
        <taxon>Eupulmonata</taxon>
        <taxon>Stylommatophora</taxon>
        <taxon>Helicina</taxon>
        <taxon>Arionoidea</taxon>
        <taxon>Arionidae</taxon>
        <taxon>Arion</taxon>
    </lineage>
</organism>
<accession>A0A0B6YK82</accession>
<evidence type="ECO:0000256" key="1">
    <source>
        <dbReference type="SAM" id="Coils"/>
    </source>
</evidence>
<name>A0A0B6YK82_9EUPU</name>
<keyword evidence="1" id="KW-0175">Coiled coil</keyword>
<proteinExistence type="predicted"/>
<protein>
    <submittedName>
        <fullName evidence="3">Uncharacterized protein</fullName>
    </submittedName>
</protein>
<sequence>MSAHEDVDIINSGLVVNAAAIDQNQNCTAAEAGVVAAVTYRSTDDEDSQTLTIEQAKRPTEEELLKQLEEANRLLEADEKSYAALTAFTATPGHSRKGSESSIVSSTSSNSFYSQQNSN</sequence>
<dbReference type="AlphaFoldDB" id="A0A0B6YK82"/>
<dbReference type="EMBL" id="HACG01009045">
    <property type="protein sequence ID" value="CEK55910.1"/>
    <property type="molecule type" value="Transcribed_RNA"/>
</dbReference>